<keyword evidence="1" id="KW-1133">Transmembrane helix</keyword>
<sequence length="383" mass="43072">MAEEGSIFFEKAWNSSWSEALFFSYGGYLNIVANASTLLAYHVMPLADAPYLTMGIALLFQLCAPWLILTAKDTWLASYQVRLIAVTLLLVVPEWAEVSLHSVHSQYHLALCCGLILALDTEKGWREYLRCALLFFAPLSGPGGVVMAPLFILRAILDRTRVRMAECLVINVASAIQMLLFFHKFQDRTYSVNCYDYVLVFLIRYVMTPLIGLKHTVIHIGHSLQTMEKGGNTPYPFVVVAVCLLGLCVVTLIYQMTFNKRSHEAVWLAFAGGTHALVSMFGALGGAITVFLPGCAERYVFVGQSLFSLSIVCLAVTGTPVVKKICWHLATIMLVMGIYHFITPFNKNMLHGPSWWVEVARWEKNHDTPLHIWPQPEWNMHLH</sequence>
<feature type="transmembrane region" description="Helical" evidence="1">
    <location>
        <begin position="233"/>
        <end position="254"/>
    </location>
</feature>
<feature type="transmembrane region" description="Helical" evidence="1">
    <location>
        <begin position="194"/>
        <end position="213"/>
    </location>
</feature>
<reference evidence="2 3" key="1">
    <citation type="submission" date="2012-11" db="EMBL/GenBank/DDBJ databases">
        <title>Whole genome sequence of Gluconacetobacter europaeus NBRC3261.</title>
        <authorList>
            <person name="Azuma Y."/>
            <person name="Higashiura N."/>
            <person name="Hirakawa H."/>
            <person name="Matsushita K."/>
        </authorList>
    </citation>
    <scope>NUCLEOTIDE SEQUENCE [LARGE SCALE GENOMIC DNA]</scope>
    <source>
        <strain evidence="2 3">NBRC 3261</strain>
    </source>
</reference>
<dbReference type="Proteomes" id="UP000032675">
    <property type="component" value="Unassembled WGS sequence"/>
</dbReference>
<evidence type="ECO:0000313" key="2">
    <source>
        <dbReference type="EMBL" id="GAN96885.1"/>
    </source>
</evidence>
<feature type="transmembrane region" description="Helical" evidence="1">
    <location>
        <begin position="162"/>
        <end position="182"/>
    </location>
</feature>
<accession>A0A0D6Q1N5</accession>
<evidence type="ECO:0000256" key="1">
    <source>
        <dbReference type="SAM" id="Phobius"/>
    </source>
</evidence>
<name>A0A0D6Q1N5_KOMEU</name>
<feature type="transmembrane region" description="Helical" evidence="1">
    <location>
        <begin position="298"/>
        <end position="318"/>
    </location>
</feature>
<comment type="caution">
    <text evidence="2">The sequence shown here is derived from an EMBL/GenBank/DDBJ whole genome shotgun (WGS) entry which is preliminary data.</text>
</comment>
<feature type="transmembrane region" description="Helical" evidence="1">
    <location>
        <begin position="49"/>
        <end position="69"/>
    </location>
</feature>
<dbReference type="AlphaFoldDB" id="A0A0D6Q1N5"/>
<feature type="transmembrane region" description="Helical" evidence="1">
    <location>
        <begin position="131"/>
        <end position="156"/>
    </location>
</feature>
<dbReference type="RefSeq" id="WP_239648384.1">
    <property type="nucleotide sequence ID" value="NZ_BANI01000108.1"/>
</dbReference>
<organism evidence="2 3">
    <name type="scientific">Komagataeibacter europaeus NBRC 3261</name>
    <dbReference type="NCBI Taxonomy" id="1234669"/>
    <lineage>
        <taxon>Bacteria</taxon>
        <taxon>Pseudomonadati</taxon>
        <taxon>Pseudomonadota</taxon>
        <taxon>Alphaproteobacteria</taxon>
        <taxon>Acetobacterales</taxon>
        <taxon>Acetobacteraceae</taxon>
        <taxon>Komagataeibacter</taxon>
    </lineage>
</organism>
<feature type="transmembrane region" description="Helical" evidence="1">
    <location>
        <begin position="325"/>
        <end position="342"/>
    </location>
</feature>
<evidence type="ECO:0000313" key="3">
    <source>
        <dbReference type="Proteomes" id="UP000032675"/>
    </source>
</evidence>
<keyword evidence="1" id="KW-0472">Membrane</keyword>
<gene>
    <name evidence="2" type="ORF">Geu3261_0123_001</name>
</gene>
<feature type="transmembrane region" description="Helical" evidence="1">
    <location>
        <begin position="266"/>
        <end position="292"/>
    </location>
</feature>
<proteinExistence type="predicted"/>
<keyword evidence="1" id="KW-0812">Transmembrane</keyword>
<protein>
    <submittedName>
        <fullName evidence="2">Uncharacterized protein</fullName>
    </submittedName>
</protein>
<dbReference type="EMBL" id="BANI01000108">
    <property type="protein sequence ID" value="GAN96885.1"/>
    <property type="molecule type" value="Genomic_DNA"/>
</dbReference>
<feature type="transmembrane region" description="Helical" evidence="1">
    <location>
        <begin position="21"/>
        <end position="43"/>
    </location>
</feature>